<sequence>MASCLRLASSSSSRPWTALSTIGRRYLHKRKPLPYSAEEGLGKFLPPPALATLLEYQDGLLERLNAEVRGVLAEPHHTVAQRVVEYSTRRDRVLAFNYAVLALNNSFFLEHLAPPPPEGSPYPNHQSKISEFLFEKIRSHYGDLLRFKSAFSAAASGMFTNGWVWMVTDRDGNLGVLQTLGPSTLLVRSRSHMHPNGHKNLVVGEEELLVSPSFTDLPVRPLPNPPSSSNPPPGVSPSLPTSGVSSPNFDPNPFDPHARSLHFTASRLNVNIGTTSSLYGERPKESEVQGKTEPSILSVGKMIYPLFCIPVYEHAWMSAGFGVWGKEAWLTELWAVLDWQKISFAYKMAREGDTRNSKSLL</sequence>
<dbReference type="Proteomes" id="UP000284706">
    <property type="component" value="Unassembled WGS sequence"/>
</dbReference>
<dbReference type="GO" id="GO:0046872">
    <property type="term" value="F:metal ion binding"/>
    <property type="evidence" value="ECO:0007669"/>
    <property type="project" value="InterPro"/>
</dbReference>
<evidence type="ECO:0000313" key="4">
    <source>
        <dbReference type="EMBL" id="PPQ66288.1"/>
    </source>
</evidence>
<dbReference type="STRING" id="231916.A0A409VJ57"/>
<dbReference type="EMBL" id="NHYE01005634">
    <property type="protein sequence ID" value="PPQ66288.1"/>
    <property type="molecule type" value="Genomic_DNA"/>
</dbReference>
<dbReference type="Gene3D" id="3.55.40.20">
    <property type="entry name" value="Iron/manganese superoxide dismutase, C-terminal domain"/>
    <property type="match status" value="1"/>
</dbReference>
<dbReference type="AlphaFoldDB" id="A0A409VJ57"/>
<dbReference type="GO" id="GO:0004784">
    <property type="term" value="F:superoxide dismutase activity"/>
    <property type="evidence" value="ECO:0007669"/>
    <property type="project" value="InterPro"/>
</dbReference>
<dbReference type="PANTHER" id="PTHR43595">
    <property type="entry name" value="37S RIBOSOMAL PROTEIN S26, MITOCHONDRIAL"/>
    <property type="match status" value="1"/>
</dbReference>
<comment type="function">
    <text evidence="1">Component of the mitochondrial ribosome (mitoribosome), a dedicated translation machinery responsible for the synthesis of mitochondrial genome-encoded proteins, including at least some of the essential transmembrane subunits of the mitochondrial respiratory chain. The mitoribosomes are attached to the mitochondrial inner membrane and translation products are cotranslationally integrated into the membrane.</text>
</comment>
<evidence type="ECO:0000259" key="3">
    <source>
        <dbReference type="Pfam" id="PF02777"/>
    </source>
</evidence>
<dbReference type="Pfam" id="PF02777">
    <property type="entry name" value="Sod_Fe_C"/>
    <property type="match status" value="1"/>
</dbReference>
<organism evidence="4 5">
    <name type="scientific">Gymnopilus dilepis</name>
    <dbReference type="NCBI Taxonomy" id="231916"/>
    <lineage>
        <taxon>Eukaryota</taxon>
        <taxon>Fungi</taxon>
        <taxon>Dikarya</taxon>
        <taxon>Basidiomycota</taxon>
        <taxon>Agaricomycotina</taxon>
        <taxon>Agaricomycetes</taxon>
        <taxon>Agaricomycetidae</taxon>
        <taxon>Agaricales</taxon>
        <taxon>Agaricineae</taxon>
        <taxon>Hymenogastraceae</taxon>
        <taxon>Gymnopilus</taxon>
    </lineage>
</organism>
<evidence type="ECO:0000256" key="1">
    <source>
        <dbReference type="ARBA" id="ARBA00037226"/>
    </source>
</evidence>
<name>A0A409VJ57_9AGAR</name>
<comment type="caution">
    <text evidence="4">The sequence shown here is derived from an EMBL/GenBank/DDBJ whole genome shotgun (WGS) entry which is preliminary data.</text>
</comment>
<dbReference type="SUPFAM" id="SSF54719">
    <property type="entry name" value="Fe,Mn superoxide dismutase (SOD), C-terminal domain"/>
    <property type="match status" value="1"/>
</dbReference>
<dbReference type="OrthoDB" id="275227at2759"/>
<proteinExistence type="predicted"/>
<reference evidence="4 5" key="1">
    <citation type="journal article" date="2018" name="Evol. Lett.">
        <title>Horizontal gene cluster transfer increased hallucinogenic mushroom diversity.</title>
        <authorList>
            <person name="Reynolds H.T."/>
            <person name="Vijayakumar V."/>
            <person name="Gluck-Thaler E."/>
            <person name="Korotkin H.B."/>
            <person name="Matheny P.B."/>
            <person name="Slot J.C."/>
        </authorList>
    </citation>
    <scope>NUCLEOTIDE SEQUENCE [LARGE SCALE GENOMIC DNA]</scope>
    <source>
        <strain evidence="4 5">SRW20</strain>
    </source>
</reference>
<protein>
    <recommendedName>
        <fullName evidence="3">Manganese/iron superoxide dismutase C-terminal domain-containing protein</fullName>
    </recommendedName>
</protein>
<feature type="compositionally biased region" description="Pro residues" evidence="2">
    <location>
        <begin position="220"/>
        <end position="235"/>
    </location>
</feature>
<dbReference type="InterPro" id="IPR036314">
    <property type="entry name" value="SOD_C_sf"/>
</dbReference>
<dbReference type="GO" id="GO:0005737">
    <property type="term" value="C:cytoplasm"/>
    <property type="evidence" value="ECO:0007669"/>
    <property type="project" value="TreeGrafter"/>
</dbReference>
<dbReference type="InParanoid" id="A0A409VJ57"/>
<keyword evidence="5" id="KW-1185">Reference proteome</keyword>
<feature type="compositionally biased region" description="Low complexity" evidence="2">
    <location>
        <begin position="236"/>
        <end position="247"/>
    </location>
</feature>
<evidence type="ECO:0000313" key="5">
    <source>
        <dbReference type="Proteomes" id="UP000284706"/>
    </source>
</evidence>
<feature type="region of interest" description="Disordered" evidence="2">
    <location>
        <begin position="215"/>
        <end position="251"/>
    </location>
</feature>
<gene>
    <name evidence="4" type="ORF">CVT26_010972</name>
</gene>
<dbReference type="InterPro" id="IPR019832">
    <property type="entry name" value="Mn/Fe_SOD_C"/>
</dbReference>
<dbReference type="PANTHER" id="PTHR43595:SF2">
    <property type="entry name" value="SMALL RIBOSOMAL SUBUNIT PROTEIN MS42"/>
    <property type="match status" value="1"/>
</dbReference>
<evidence type="ECO:0000256" key="2">
    <source>
        <dbReference type="SAM" id="MobiDB-lite"/>
    </source>
</evidence>
<feature type="domain" description="Manganese/iron superoxide dismutase C-terminal" evidence="3">
    <location>
        <begin position="133"/>
        <end position="184"/>
    </location>
</feature>
<accession>A0A409VJ57</accession>